<keyword evidence="2" id="KW-1185">Reference proteome</keyword>
<protein>
    <submittedName>
        <fullName evidence="1">Uncharacterized protein</fullName>
    </submittedName>
</protein>
<proteinExistence type="predicted"/>
<reference evidence="1 2" key="1">
    <citation type="journal article" date="2020" name="BMC Genomics">
        <title>Intraspecific diversification of the crop wild relative Brassica cretica Lam. using demographic model selection.</title>
        <authorList>
            <person name="Kioukis A."/>
            <person name="Michalopoulou V.A."/>
            <person name="Briers L."/>
            <person name="Pirintsos S."/>
            <person name="Studholme D.J."/>
            <person name="Pavlidis P."/>
            <person name="Sarris P.F."/>
        </authorList>
    </citation>
    <scope>NUCLEOTIDE SEQUENCE [LARGE SCALE GENOMIC DNA]</scope>
    <source>
        <strain evidence="2">cv. PFS-1207/04</strain>
    </source>
</reference>
<evidence type="ECO:0000313" key="2">
    <source>
        <dbReference type="Proteomes" id="UP000266723"/>
    </source>
</evidence>
<dbReference type="Proteomes" id="UP000266723">
    <property type="component" value="Unassembled WGS sequence"/>
</dbReference>
<accession>A0ABQ7D7V3</accession>
<organism evidence="1 2">
    <name type="scientific">Brassica cretica</name>
    <name type="common">Mustard</name>
    <dbReference type="NCBI Taxonomy" id="69181"/>
    <lineage>
        <taxon>Eukaryota</taxon>
        <taxon>Viridiplantae</taxon>
        <taxon>Streptophyta</taxon>
        <taxon>Embryophyta</taxon>
        <taxon>Tracheophyta</taxon>
        <taxon>Spermatophyta</taxon>
        <taxon>Magnoliopsida</taxon>
        <taxon>eudicotyledons</taxon>
        <taxon>Gunneridae</taxon>
        <taxon>Pentapetalae</taxon>
        <taxon>rosids</taxon>
        <taxon>malvids</taxon>
        <taxon>Brassicales</taxon>
        <taxon>Brassicaceae</taxon>
        <taxon>Brassiceae</taxon>
        <taxon>Brassica</taxon>
    </lineage>
</organism>
<evidence type="ECO:0000313" key="1">
    <source>
        <dbReference type="EMBL" id="KAF3567674.1"/>
    </source>
</evidence>
<sequence>MLTREDMAVMLRLNLMSHRATLEGRELTGIEIRMAQQLKEDVKLSSRHVFFTRYWSVLWSDLRCLEALWSKRRWKLKLVRVQASTTRVEAPRAHLPV</sequence>
<gene>
    <name evidence="1" type="ORF">DY000_02017061</name>
</gene>
<name>A0ABQ7D7V3_BRACR</name>
<dbReference type="EMBL" id="QGKV02000759">
    <property type="protein sequence ID" value="KAF3567674.1"/>
    <property type="molecule type" value="Genomic_DNA"/>
</dbReference>
<comment type="caution">
    <text evidence="1">The sequence shown here is derived from an EMBL/GenBank/DDBJ whole genome shotgun (WGS) entry which is preliminary data.</text>
</comment>